<feature type="transmembrane region" description="Helical" evidence="1">
    <location>
        <begin position="139"/>
        <end position="158"/>
    </location>
</feature>
<dbReference type="AlphaFoldDB" id="A0A8J3HRW3"/>
<organism evidence="2 3">
    <name type="scientific">Ktedonospora formicarum</name>
    <dbReference type="NCBI Taxonomy" id="2778364"/>
    <lineage>
        <taxon>Bacteria</taxon>
        <taxon>Bacillati</taxon>
        <taxon>Chloroflexota</taxon>
        <taxon>Ktedonobacteria</taxon>
        <taxon>Ktedonobacterales</taxon>
        <taxon>Ktedonobacteraceae</taxon>
        <taxon>Ktedonospora</taxon>
    </lineage>
</organism>
<feature type="transmembrane region" description="Helical" evidence="1">
    <location>
        <begin position="240"/>
        <end position="259"/>
    </location>
</feature>
<evidence type="ECO:0000313" key="3">
    <source>
        <dbReference type="Proteomes" id="UP000612362"/>
    </source>
</evidence>
<keyword evidence="1" id="KW-1133">Transmembrane helix</keyword>
<dbReference type="EMBL" id="BNJF01000001">
    <property type="protein sequence ID" value="GHO42141.1"/>
    <property type="molecule type" value="Genomic_DNA"/>
</dbReference>
<reference evidence="2" key="1">
    <citation type="submission" date="2020-10" db="EMBL/GenBank/DDBJ databases">
        <title>Taxonomic study of unclassified bacteria belonging to the class Ktedonobacteria.</title>
        <authorList>
            <person name="Yabe S."/>
            <person name="Wang C.M."/>
            <person name="Zheng Y."/>
            <person name="Sakai Y."/>
            <person name="Cavaletti L."/>
            <person name="Monciardini P."/>
            <person name="Donadio S."/>
        </authorList>
    </citation>
    <scope>NUCLEOTIDE SEQUENCE</scope>
    <source>
        <strain evidence="2">SOSP1-1</strain>
    </source>
</reference>
<proteinExistence type="predicted"/>
<keyword evidence="1" id="KW-0812">Transmembrane</keyword>
<gene>
    <name evidence="2" type="ORF">KSX_03040</name>
</gene>
<keyword evidence="3" id="KW-1185">Reference proteome</keyword>
<keyword evidence="1" id="KW-0472">Membrane</keyword>
<sequence>MQRWLFVLVLIVIAPLVAEVLSGSTPITQPGLLLVDLVIYGPGALLIRELVRRRHRGWASILLMGVAYGLVEEGLALQSLFDPTYATVALWGARFFGVNWVYTSVVLTWIHPLWSVAIPIVLAEFLFPAQRALPSLGRFGLVATSVWYILGVVLLAFFARTISSYSVPPLVSGVVIVIALMLVVNALFLLPRQRPRTQRSDQFPKPFGILLFSGMSAFLALGIPALLWRPFPMLTQFPLVLVPLLAPPVIALILIWRFVDWARSSSWNDRHLLALVSGMLIAHSAVGALLFSKTVVERVALAVMGLLMVIFLGWLWVQIRNRKVVLTTTS</sequence>
<evidence type="ECO:0000313" key="2">
    <source>
        <dbReference type="EMBL" id="GHO42141.1"/>
    </source>
</evidence>
<feature type="transmembrane region" description="Helical" evidence="1">
    <location>
        <begin position="32"/>
        <end position="51"/>
    </location>
</feature>
<evidence type="ECO:0000256" key="1">
    <source>
        <dbReference type="SAM" id="Phobius"/>
    </source>
</evidence>
<feature type="transmembrane region" description="Helical" evidence="1">
    <location>
        <begin position="58"/>
        <end position="81"/>
    </location>
</feature>
<feature type="transmembrane region" description="Helical" evidence="1">
    <location>
        <begin position="209"/>
        <end position="228"/>
    </location>
</feature>
<comment type="caution">
    <text evidence="2">The sequence shown here is derived from an EMBL/GenBank/DDBJ whole genome shotgun (WGS) entry which is preliminary data.</text>
</comment>
<dbReference type="Proteomes" id="UP000612362">
    <property type="component" value="Unassembled WGS sequence"/>
</dbReference>
<dbReference type="RefSeq" id="WP_220191721.1">
    <property type="nucleotide sequence ID" value="NZ_BNJF01000001.1"/>
</dbReference>
<feature type="transmembrane region" description="Helical" evidence="1">
    <location>
        <begin position="170"/>
        <end position="189"/>
    </location>
</feature>
<feature type="transmembrane region" description="Helical" evidence="1">
    <location>
        <begin position="298"/>
        <end position="317"/>
    </location>
</feature>
<accession>A0A8J3HRW3</accession>
<feature type="transmembrane region" description="Helical" evidence="1">
    <location>
        <begin position="271"/>
        <end position="292"/>
    </location>
</feature>
<feature type="transmembrane region" description="Helical" evidence="1">
    <location>
        <begin position="101"/>
        <end position="127"/>
    </location>
</feature>
<protein>
    <submittedName>
        <fullName evidence="2">Uncharacterized protein</fullName>
    </submittedName>
</protein>
<name>A0A8J3HRW3_9CHLR</name>